<dbReference type="Gene3D" id="1.10.150.20">
    <property type="entry name" value="5' to 3' exonuclease, C-terminal subdomain"/>
    <property type="match status" value="1"/>
</dbReference>
<dbReference type="GO" id="GO:0006281">
    <property type="term" value="P:DNA repair"/>
    <property type="evidence" value="ECO:0007669"/>
    <property type="project" value="UniProtKB-ARBA"/>
</dbReference>
<accession>A0A9P5TQY6</accession>
<comment type="caution">
    <text evidence="1">The sequence shown here is derived from an EMBL/GenBank/DDBJ whole genome shotgun (WGS) entry which is preliminary data.</text>
</comment>
<evidence type="ECO:0000313" key="1">
    <source>
        <dbReference type="EMBL" id="KAF8904707.1"/>
    </source>
</evidence>
<dbReference type="PANTHER" id="PTHR11081">
    <property type="entry name" value="FLAP ENDONUCLEASE FAMILY MEMBER"/>
    <property type="match status" value="1"/>
</dbReference>
<dbReference type="AlphaFoldDB" id="A0A9P5TQY6"/>
<dbReference type="EMBL" id="JADNYJ010000025">
    <property type="protein sequence ID" value="KAF8904707.1"/>
    <property type="molecule type" value="Genomic_DNA"/>
</dbReference>
<keyword evidence="2" id="KW-1185">Reference proteome</keyword>
<dbReference type="PANTHER" id="PTHR11081:SF75">
    <property type="entry name" value="ENDONUCLEASE, PUTATIVE (AFU_ORTHOLOGUE AFUA_3G13260)-RELATED"/>
    <property type="match status" value="1"/>
</dbReference>
<dbReference type="CDD" id="cd09906">
    <property type="entry name" value="H3TH_YEN1"/>
    <property type="match status" value="1"/>
</dbReference>
<dbReference type="SUPFAM" id="SSF47807">
    <property type="entry name" value="5' to 3' exonuclease, C-terminal subdomain"/>
    <property type="match status" value="1"/>
</dbReference>
<proteinExistence type="predicted"/>
<sequence>MPGLALAPASEARTLTQIAITEGFDQHRHSDRCLHIGIDARLVIISGSSRKSTRHGENPALRTLFYQLCQLLALPVNPNFTFDGPNRPAIKRDTEVKPAKPHYLTLSFQKFIEAFGFHWHTDSDTFVFGASCVIRMSNVTDEGDWVTVYSSAAIQADPEIALDRAGLFLMAILCGGDYNKEGLPGCGWQTACQLAQTDLAHRLFTVALTSPSKEAMRVSLIDWRKDLRTVLTNDPQNVLGRRYPQLAKNVTPKFPSIDVLLLYARPITSWTANQIPNTESWHLRPPDPTAIANHSEKYFSWGSHGEMIGRFREKLWPGIVFRYLLMPEIQQHRQWSFHKYPYFVHP</sequence>
<dbReference type="GO" id="GO:0008821">
    <property type="term" value="F:crossover junction DNA endonuclease activity"/>
    <property type="evidence" value="ECO:0007669"/>
    <property type="project" value="InterPro"/>
</dbReference>
<evidence type="ECO:0000313" key="2">
    <source>
        <dbReference type="Proteomes" id="UP000724874"/>
    </source>
</evidence>
<dbReference type="Proteomes" id="UP000724874">
    <property type="component" value="Unassembled WGS sequence"/>
</dbReference>
<dbReference type="Gene3D" id="3.40.50.1010">
    <property type="entry name" value="5'-nuclease"/>
    <property type="match status" value="1"/>
</dbReference>
<dbReference type="InterPro" id="IPR029060">
    <property type="entry name" value="PIN-like_dom_sf"/>
</dbReference>
<dbReference type="GO" id="GO:0017108">
    <property type="term" value="F:5'-flap endonuclease activity"/>
    <property type="evidence" value="ECO:0007669"/>
    <property type="project" value="TreeGrafter"/>
</dbReference>
<dbReference type="CDD" id="cd09870">
    <property type="entry name" value="PIN_YEN1"/>
    <property type="match status" value="1"/>
</dbReference>
<gene>
    <name evidence="1" type="ORF">CPB84DRAFT_1835590</name>
</gene>
<protein>
    <submittedName>
        <fullName evidence="1">Uncharacterized protein</fullName>
    </submittedName>
</protein>
<name>A0A9P5TQY6_GYMJU</name>
<reference evidence="1" key="1">
    <citation type="submission" date="2020-11" db="EMBL/GenBank/DDBJ databases">
        <authorList>
            <consortium name="DOE Joint Genome Institute"/>
            <person name="Ahrendt S."/>
            <person name="Riley R."/>
            <person name="Andreopoulos W."/>
            <person name="LaButti K."/>
            <person name="Pangilinan J."/>
            <person name="Ruiz-duenas F.J."/>
            <person name="Barrasa J.M."/>
            <person name="Sanchez-Garcia M."/>
            <person name="Camarero S."/>
            <person name="Miyauchi S."/>
            <person name="Serrano A."/>
            <person name="Linde D."/>
            <person name="Babiker R."/>
            <person name="Drula E."/>
            <person name="Ayuso-Fernandez I."/>
            <person name="Pacheco R."/>
            <person name="Padilla G."/>
            <person name="Ferreira P."/>
            <person name="Barriuso J."/>
            <person name="Kellner H."/>
            <person name="Castanera R."/>
            <person name="Alfaro M."/>
            <person name="Ramirez L."/>
            <person name="Pisabarro A.G."/>
            <person name="Kuo A."/>
            <person name="Tritt A."/>
            <person name="Lipzen A."/>
            <person name="He G."/>
            <person name="Yan M."/>
            <person name="Ng V."/>
            <person name="Cullen D."/>
            <person name="Martin F."/>
            <person name="Rosso M.-N."/>
            <person name="Henrissat B."/>
            <person name="Hibbett D."/>
            <person name="Martinez A.T."/>
            <person name="Grigoriev I.V."/>
        </authorList>
    </citation>
    <scope>NUCLEOTIDE SEQUENCE</scope>
    <source>
        <strain evidence="1">AH 44721</strain>
    </source>
</reference>
<dbReference type="OrthoDB" id="2148513at2759"/>
<dbReference type="InterPro" id="IPR037316">
    <property type="entry name" value="Yen1_H3TH"/>
</dbReference>
<organism evidence="1 2">
    <name type="scientific">Gymnopilus junonius</name>
    <name type="common">Spectacular rustgill mushroom</name>
    <name type="synonym">Gymnopilus spectabilis subsp. junonius</name>
    <dbReference type="NCBI Taxonomy" id="109634"/>
    <lineage>
        <taxon>Eukaryota</taxon>
        <taxon>Fungi</taxon>
        <taxon>Dikarya</taxon>
        <taxon>Basidiomycota</taxon>
        <taxon>Agaricomycotina</taxon>
        <taxon>Agaricomycetes</taxon>
        <taxon>Agaricomycetidae</taxon>
        <taxon>Agaricales</taxon>
        <taxon>Agaricineae</taxon>
        <taxon>Hymenogastraceae</taxon>
        <taxon>Gymnopilus</taxon>
    </lineage>
</organism>
<dbReference type="InterPro" id="IPR006084">
    <property type="entry name" value="XPG/Rad2"/>
</dbReference>
<dbReference type="SUPFAM" id="SSF88723">
    <property type="entry name" value="PIN domain-like"/>
    <property type="match status" value="1"/>
</dbReference>
<dbReference type="InterPro" id="IPR036279">
    <property type="entry name" value="5-3_exonuclease_C_sf"/>
</dbReference>